<dbReference type="GO" id="GO:0005886">
    <property type="term" value="C:plasma membrane"/>
    <property type="evidence" value="ECO:0007669"/>
    <property type="project" value="UniProtKB-SubCell"/>
</dbReference>
<comment type="subcellular location">
    <subcellularLocation>
        <location evidence="1 9">Cell membrane</location>
        <topology evidence="1 9">Multi-pass membrane protein</topology>
    </subcellularLocation>
</comment>
<dbReference type="HOGENOM" id="CLU_054212_1_0_4"/>
<keyword evidence="4 9" id="KW-1003">Cell membrane</keyword>
<comment type="pathway">
    <text evidence="2 9">Cofactor biosynthesis; adenosylcobalamin biosynthesis.</text>
</comment>
<dbReference type="PANTHER" id="PTHR34308:SF1">
    <property type="entry name" value="COBALAMIN BIOSYNTHESIS PROTEIN CBIB"/>
    <property type="match status" value="1"/>
</dbReference>
<dbReference type="Proteomes" id="UP000013966">
    <property type="component" value="Chromosome 1"/>
</dbReference>
<evidence type="ECO:0000256" key="6">
    <source>
        <dbReference type="ARBA" id="ARBA00022692"/>
    </source>
</evidence>
<dbReference type="InterPro" id="IPR004485">
    <property type="entry name" value="Cobalamin_biosynth_CobD/CbiB"/>
</dbReference>
<keyword evidence="11" id="KW-1185">Reference proteome</keyword>
<feature type="transmembrane region" description="Helical" evidence="9">
    <location>
        <begin position="295"/>
        <end position="313"/>
    </location>
</feature>
<evidence type="ECO:0000256" key="8">
    <source>
        <dbReference type="ARBA" id="ARBA00023136"/>
    </source>
</evidence>
<name>R4WFR6_9BURK</name>
<evidence type="ECO:0000256" key="7">
    <source>
        <dbReference type="ARBA" id="ARBA00022989"/>
    </source>
</evidence>
<dbReference type="GO" id="GO:0048472">
    <property type="term" value="F:threonine-phosphate decarboxylase activity"/>
    <property type="evidence" value="ECO:0007669"/>
    <property type="project" value="InterPro"/>
</dbReference>
<proteinExistence type="inferred from homology"/>
<dbReference type="GO" id="GO:0015420">
    <property type="term" value="F:ABC-type vitamin B12 transporter activity"/>
    <property type="evidence" value="ECO:0007669"/>
    <property type="project" value="UniProtKB-UniRule"/>
</dbReference>
<keyword evidence="5 9" id="KW-0169">Cobalamin biosynthesis</keyword>
<dbReference type="UniPathway" id="UPA00148"/>
<organism evidence="10 11">
    <name type="scientific">Caballeronia insecticola</name>
    <dbReference type="NCBI Taxonomy" id="758793"/>
    <lineage>
        <taxon>Bacteria</taxon>
        <taxon>Pseudomonadati</taxon>
        <taxon>Pseudomonadota</taxon>
        <taxon>Betaproteobacteria</taxon>
        <taxon>Burkholderiales</taxon>
        <taxon>Burkholderiaceae</taxon>
        <taxon>Caballeronia</taxon>
    </lineage>
</organism>
<accession>R4WFR6</accession>
<comment type="similarity">
    <text evidence="3 9">Belongs to the CobD/CbiB family.</text>
</comment>
<keyword evidence="6 9" id="KW-0812">Transmembrane</keyword>
<evidence type="ECO:0000256" key="1">
    <source>
        <dbReference type="ARBA" id="ARBA00004651"/>
    </source>
</evidence>
<dbReference type="PATRIC" id="fig|758793.3.peg.655"/>
<evidence type="ECO:0000256" key="9">
    <source>
        <dbReference type="HAMAP-Rule" id="MF_00024"/>
    </source>
</evidence>
<keyword evidence="7 9" id="KW-1133">Transmembrane helix</keyword>
<feature type="transmembrane region" description="Helical" evidence="9">
    <location>
        <begin position="6"/>
        <end position="23"/>
    </location>
</feature>
<evidence type="ECO:0000256" key="5">
    <source>
        <dbReference type="ARBA" id="ARBA00022573"/>
    </source>
</evidence>
<dbReference type="STRING" id="758793.BRPE64_ACDS06550"/>
<dbReference type="PANTHER" id="PTHR34308">
    <property type="entry name" value="COBALAMIN BIOSYNTHESIS PROTEIN CBIB"/>
    <property type="match status" value="1"/>
</dbReference>
<keyword evidence="8 9" id="KW-0472">Membrane</keyword>
<evidence type="ECO:0000313" key="11">
    <source>
        <dbReference type="Proteomes" id="UP000013966"/>
    </source>
</evidence>
<reference evidence="10 11" key="2">
    <citation type="journal article" date="2018" name="Int. J. Syst. Evol. Microbiol.">
        <title>Burkholderia insecticola sp. nov., a gut symbiotic bacterium of the bean bug Riptortus pedestris.</title>
        <authorList>
            <person name="Takeshita K."/>
            <person name="Tamaki H."/>
            <person name="Ohbayashi T."/>
            <person name="Meng X.-Y."/>
            <person name="Sone T."/>
            <person name="Mitani Y."/>
            <person name="Peeters C."/>
            <person name="Kikuchi Y."/>
            <person name="Vandamme P."/>
        </authorList>
    </citation>
    <scope>NUCLEOTIDE SEQUENCE [LARGE SCALE GENOMIC DNA]</scope>
    <source>
        <strain evidence="10">RPE64</strain>
    </source>
</reference>
<comment type="function">
    <text evidence="9">Converts cobyric acid to cobinamide by the addition of aminopropanol on the F carboxylic group.</text>
</comment>
<dbReference type="OrthoDB" id="9811967at2"/>
<evidence type="ECO:0000256" key="4">
    <source>
        <dbReference type="ARBA" id="ARBA00022475"/>
    </source>
</evidence>
<sequence>MLLLSVYAMAMLALLGVIVDRVFGEPRTRHPLVGFGTLATKLEARMNTGFRARPAGMLAWCALVVPPVCIAWALVSVLPFAYACLVHVLLLWFALGAKSLREHIAPIARALSFGDLDGARVLTSRIVSRDTSQADENALSRAAVESALENGNDAIFGALFWFVVAGGPGALMFRLANTLDAMWGYRTPRFLRFGWAAARIDDVLNFIPARLTAATYALAGDTQMAWHCWRTQARSWDSPNAGPVMASGAGSLNVLIGGAAVYHGKLEARPTLGAGHSANPKHVVAALRLVERGTLLWLAVLLILAVASATSTTTGG</sequence>
<dbReference type="GO" id="GO:0009236">
    <property type="term" value="P:cobalamin biosynthetic process"/>
    <property type="evidence" value="ECO:0007669"/>
    <property type="project" value="UniProtKB-UniRule"/>
</dbReference>
<evidence type="ECO:0000256" key="3">
    <source>
        <dbReference type="ARBA" id="ARBA00006263"/>
    </source>
</evidence>
<protein>
    <recommendedName>
        <fullName evidence="9">Cobalamin biosynthesis protein CobD</fullName>
    </recommendedName>
</protein>
<dbReference type="RefSeq" id="WP_016344569.1">
    <property type="nucleotide sequence ID" value="NC_021287.1"/>
</dbReference>
<dbReference type="Pfam" id="PF03186">
    <property type="entry name" value="CobD_Cbib"/>
    <property type="match status" value="1"/>
</dbReference>
<dbReference type="EMBL" id="AP013058">
    <property type="protein sequence ID" value="BAN22409.1"/>
    <property type="molecule type" value="Genomic_DNA"/>
</dbReference>
<dbReference type="KEGG" id="buo:BRPE64_ACDS06550"/>
<dbReference type="AlphaFoldDB" id="R4WFR6"/>
<dbReference type="NCBIfam" id="TIGR00380">
    <property type="entry name" value="cobal_cbiB"/>
    <property type="match status" value="1"/>
</dbReference>
<feature type="transmembrane region" description="Helical" evidence="9">
    <location>
        <begin position="80"/>
        <end position="97"/>
    </location>
</feature>
<evidence type="ECO:0000313" key="10">
    <source>
        <dbReference type="EMBL" id="BAN22409.1"/>
    </source>
</evidence>
<reference evidence="10 11" key="1">
    <citation type="journal article" date="2013" name="Genome Announc.">
        <title>Complete Genome Sequence of Burkholderia sp. Strain RPE64, Bacterial Symbiont of the Bean Bug Riptortus pedestris.</title>
        <authorList>
            <person name="Shibata T.F."/>
            <person name="Maeda T."/>
            <person name="Nikoh N."/>
            <person name="Yamaguchi K."/>
            <person name="Oshima K."/>
            <person name="Hattori M."/>
            <person name="Nishiyama T."/>
            <person name="Hasebe M."/>
            <person name="Fukatsu T."/>
            <person name="Kikuchi Y."/>
            <person name="Shigenobu S."/>
        </authorList>
    </citation>
    <scope>NUCLEOTIDE SEQUENCE [LARGE SCALE GENOMIC DNA]</scope>
</reference>
<comment type="caution">
    <text evidence="9">Lacks conserved residue(s) required for the propagation of feature annotation.</text>
</comment>
<dbReference type="HAMAP" id="MF_00024">
    <property type="entry name" value="CobD_CbiB"/>
    <property type="match status" value="1"/>
</dbReference>
<feature type="transmembrane region" description="Helical" evidence="9">
    <location>
        <begin position="55"/>
        <end position="74"/>
    </location>
</feature>
<evidence type="ECO:0000256" key="2">
    <source>
        <dbReference type="ARBA" id="ARBA00004953"/>
    </source>
</evidence>
<gene>
    <name evidence="9" type="primary">cobD</name>
    <name evidence="10" type="ORF">BRPE64_ACDS06550</name>
</gene>